<dbReference type="GO" id="GO:0016301">
    <property type="term" value="F:kinase activity"/>
    <property type="evidence" value="ECO:0007669"/>
    <property type="project" value="UniProtKB-KW"/>
</dbReference>
<organism evidence="3">
    <name type="scientific">Thermodesulfovibrio aggregans</name>
    <dbReference type="NCBI Taxonomy" id="86166"/>
    <lineage>
        <taxon>Bacteria</taxon>
        <taxon>Pseudomonadati</taxon>
        <taxon>Nitrospirota</taxon>
        <taxon>Thermodesulfovibrionia</taxon>
        <taxon>Thermodesulfovibrionales</taxon>
        <taxon>Thermodesulfovibrionaceae</taxon>
        <taxon>Thermodesulfovibrio</taxon>
    </lineage>
</organism>
<dbReference type="GO" id="GO:0005524">
    <property type="term" value="F:ATP binding"/>
    <property type="evidence" value="ECO:0007669"/>
    <property type="project" value="InterPro"/>
</dbReference>
<dbReference type="InterPro" id="IPR013815">
    <property type="entry name" value="ATP_grasp_subdomain_1"/>
</dbReference>
<dbReference type="InterPro" id="IPR008279">
    <property type="entry name" value="PEP-util_enz_mobile_dom"/>
</dbReference>
<keyword evidence="3" id="KW-0808">Transferase</keyword>
<dbReference type="Gene3D" id="3.30.1490.20">
    <property type="entry name" value="ATP-grasp fold, A domain"/>
    <property type="match status" value="1"/>
</dbReference>
<dbReference type="Pfam" id="PF01326">
    <property type="entry name" value="PPDK_N"/>
    <property type="match status" value="1"/>
</dbReference>
<dbReference type="InterPro" id="IPR002192">
    <property type="entry name" value="PPDK_AMP/ATP-bd"/>
</dbReference>
<dbReference type="InterPro" id="IPR010121">
    <property type="entry name" value="Pyruvate_phosphate_dikinase"/>
</dbReference>
<dbReference type="GO" id="GO:0050242">
    <property type="term" value="F:pyruvate, phosphate dikinase activity"/>
    <property type="evidence" value="ECO:0007669"/>
    <property type="project" value="InterPro"/>
</dbReference>
<dbReference type="Gene3D" id="1.20.80.30">
    <property type="match status" value="1"/>
</dbReference>
<name>A0A7C4AIS7_9BACT</name>
<dbReference type="SUPFAM" id="SSF56059">
    <property type="entry name" value="Glutathione synthetase ATP-binding domain-like"/>
    <property type="match status" value="1"/>
</dbReference>
<reference evidence="3" key="1">
    <citation type="journal article" date="2020" name="mSystems">
        <title>Genome- and Community-Level Interaction Insights into Carbon Utilization and Element Cycling Functions of Hydrothermarchaeota in Hydrothermal Sediment.</title>
        <authorList>
            <person name="Zhou Z."/>
            <person name="Liu Y."/>
            <person name="Xu W."/>
            <person name="Pan J."/>
            <person name="Luo Z.H."/>
            <person name="Li M."/>
        </authorList>
    </citation>
    <scope>NUCLEOTIDE SEQUENCE [LARGE SCALE GENOMIC DNA]</scope>
    <source>
        <strain evidence="3">SpSt-788</strain>
    </source>
</reference>
<feature type="domain" description="Pyruvate phosphate dikinase AMP/ATP-binding" evidence="2">
    <location>
        <begin position="917"/>
        <end position="1216"/>
    </location>
</feature>
<sequence>MKQIILKEPENLKHYEKISNVFSSYPGILKNANELVEKLKIASYTAQTADEIGNHFLKYINYYLKHPQGYEATCVLMNYLIEGLSFAEEKQAFLNSLLKIILKLLEMDEVVREYGYTNLISNIFEYLYTIELDNYISQLGILKNIGKTIIKKEIVDEQLSNSFIKLYRKYLKILYSFYLSITPLDEYFKKFFIEGVNLVKPAYDFLFKEIEKIVKDIAEIYDINKLIEISSESELLSKFIELPKNFSDSGDLWKNLWLRIYYLFWILDNERLKEIHEFSLRELGRVVKNFLSSLHEIELQNALSLFDSLFSQFDRFFYTFPDSILFSLEEIGQSVYKLGNKEILNSFIEGLILLGFHTPQFKGFYENYTININRYHLKNLRLWFDLISLNPSESKDLISALCIYLFFGDIHVKDTDLFQRDITKLLNSEISPVFYLAKTLLKKIPVYFNEINAEGQLRVVSTQVDEIVKRKDPLMHFIRKQIHVENSPVVIDLLEKAIKFWITGDITLLEEYVPEEILKELDSAKEHFDELNYLFKNLLESEKFGSIQAILSVPIDTLANKISLLNVSETVKTKAILTVRLYQLLYAKYRIDCRELETFLKETFYLGLPDANFLIEILSEDSLYKKVEATVGYLESLKSIILSSEKYEAFEDITHKRHIVAGIPSISGRYSEKKFNALSVFLRLENLLNSLLDEIEQSIDLSFITRATLFRIDKYLKLFCRILELNGIFSQKYVNTLSMLSVALEIRRFTFSQYMDIFRNLAESVSDIVNTYCTAPYKKWLKKILMKFSKNLKNNELAEFELINALSEKFLREIVTQYPGLSQLDRLISRIIKASYNQAEKLEYKHLDLLMTYDPKKILCDIYHPHEEINDRIHLGNKGHNLLKLISKGIPVPPGFILTTEVFRCKEAIDNFEPVREHLNKEIFKALKKLENTTKKIFGDPSNPLLVSVRSGGAITMPGMMNSFLNVGINEKIIEGLIKQTGKPWFVWDSYRRFLQCWGMSFGIDRDEFDRIINDFKKKYKVELKIQFTPSQMKEVAMAYKDFILLNGIFIEEGPHRQLEIAISQVFNSWYSQKAKAYREILGISEDWGTAVVVQKMVFGNLDINSGSGVLFTRNPKESTDRVVLWGDYTTGTQGEDIVSGLVKTYPISIEQKIIERRINEKSLEEAFPEIYNSLLEIVERLVYKERWDHQEIEFTFEGRGKNDLYILQTREMSYAKRELITVFVPTGTLNENKLGTGIGVCGGALSGRVVFDVEDIKEFKSKEPHVPVIFIRADTVPDDIVHIASADGILTARGGSTSHASIIATKLGKTCVVGFSKMTVYQNEKKCRIGKKIIKKGDFISIDGRNGLVYFGKHPTQTIFLSSGYF</sequence>
<gene>
    <name evidence="3" type="ORF">ENV75_00675</name>
</gene>
<accession>A0A7C4AIS7</accession>
<keyword evidence="3" id="KW-0670">Pyruvate</keyword>
<keyword evidence="3" id="KW-0418">Kinase</keyword>
<dbReference type="Gene3D" id="3.50.30.10">
    <property type="entry name" value="Phosphohistidine domain"/>
    <property type="match status" value="1"/>
</dbReference>
<feature type="domain" description="PEP-utilising enzyme mobile" evidence="1">
    <location>
        <begin position="1268"/>
        <end position="1348"/>
    </location>
</feature>
<dbReference type="PANTHER" id="PTHR22931">
    <property type="entry name" value="PHOSPHOENOLPYRUVATE DIKINASE-RELATED"/>
    <property type="match status" value="1"/>
</dbReference>
<dbReference type="Pfam" id="PF00391">
    <property type="entry name" value="PEP-utilizers"/>
    <property type="match status" value="1"/>
</dbReference>
<evidence type="ECO:0000259" key="1">
    <source>
        <dbReference type="Pfam" id="PF00391"/>
    </source>
</evidence>
<proteinExistence type="predicted"/>
<dbReference type="InterPro" id="IPR036637">
    <property type="entry name" value="Phosphohistidine_dom_sf"/>
</dbReference>
<dbReference type="SUPFAM" id="SSF52009">
    <property type="entry name" value="Phosphohistidine domain"/>
    <property type="match status" value="1"/>
</dbReference>
<comment type="caution">
    <text evidence="3">The sequence shown here is derived from an EMBL/GenBank/DDBJ whole genome shotgun (WGS) entry which is preliminary data.</text>
</comment>
<evidence type="ECO:0000259" key="2">
    <source>
        <dbReference type="Pfam" id="PF01326"/>
    </source>
</evidence>
<dbReference type="EMBL" id="DTHO01000007">
    <property type="protein sequence ID" value="HGG98962.1"/>
    <property type="molecule type" value="Genomic_DNA"/>
</dbReference>
<evidence type="ECO:0000313" key="3">
    <source>
        <dbReference type="EMBL" id="HGG98962.1"/>
    </source>
</evidence>
<dbReference type="PANTHER" id="PTHR22931:SF9">
    <property type="entry name" value="PYRUVATE, PHOSPHATE DIKINASE 1, CHLOROPLASTIC"/>
    <property type="match status" value="1"/>
</dbReference>
<protein>
    <submittedName>
        <fullName evidence="3">Pyruvate, phosphate dikinase</fullName>
    </submittedName>
</protein>
<dbReference type="Gene3D" id="3.30.470.20">
    <property type="entry name" value="ATP-grasp fold, B domain"/>
    <property type="match status" value="1"/>
</dbReference>